<name>A0A061SCI2_9CHLO</name>
<feature type="compositionally biased region" description="Basic and acidic residues" evidence="1">
    <location>
        <begin position="48"/>
        <end position="59"/>
    </location>
</feature>
<protein>
    <submittedName>
        <fullName evidence="2">Uncharacterized protein</fullName>
    </submittedName>
</protein>
<evidence type="ECO:0000313" key="2">
    <source>
        <dbReference type="EMBL" id="JAC80466.1"/>
    </source>
</evidence>
<proteinExistence type="predicted"/>
<dbReference type="EMBL" id="GBEZ01004779">
    <property type="protein sequence ID" value="JAC80466.1"/>
    <property type="molecule type" value="Transcribed_RNA"/>
</dbReference>
<evidence type="ECO:0000256" key="1">
    <source>
        <dbReference type="SAM" id="MobiDB-lite"/>
    </source>
</evidence>
<sequence length="59" mass="6663">MSVLLVRADEVLAMAKYLGIDLSKNEYWLLPLARAAAEAPVPEPWEEREDRSGMETRSS</sequence>
<organism evidence="2">
    <name type="scientific">Tetraselmis sp. GSL018</name>
    <dbReference type="NCBI Taxonomy" id="582737"/>
    <lineage>
        <taxon>Eukaryota</taxon>
        <taxon>Viridiplantae</taxon>
        <taxon>Chlorophyta</taxon>
        <taxon>core chlorophytes</taxon>
        <taxon>Chlorodendrophyceae</taxon>
        <taxon>Chlorodendrales</taxon>
        <taxon>Chlorodendraceae</taxon>
        <taxon>Tetraselmis</taxon>
    </lineage>
</organism>
<gene>
    <name evidence="2" type="ORF">TSPGSL018_10214</name>
</gene>
<accession>A0A061SCI2</accession>
<reference evidence="2" key="1">
    <citation type="submission" date="2014-05" db="EMBL/GenBank/DDBJ databases">
        <title>The transcriptome of the halophilic microalga Tetraselmis sp. GSL018 isolated from the Great Salt Lake, Utah.</title>
        <authorList>
            <person name="Jinkerson R.E."/>
            <person name="D'Adamo S."/>
            <person name="Posewitz M.C."/>
        </authorList>
    </citation>
    <scope>NUCLEOTIDE SEQUENCE</scope>
    <source>
        <strain evidence="2">GSL018</strain>
    </source>
</reference>
<feature type="region of interest" description="Disordered" evidence="1">
    <location>
        <begin position="39"/>
        <end position="59"/>
    </location>
</feature>
<dbReference type="AlphaFoldDB" id="A0A061SCI2"/>